<feature type="compositionally biased region" description="Polar residues" evidence="1">
    <location>
        <begin position="43"/>
        <end position="61"/>
    </location>
</feature>
<proteinExistence type="predicted"/>
<comment type="caution">
    <text evidence="2">The sequence shown here is derived from an EMBL/GenBank/DDBJ whole genome shotgun (WGS) entry which is preliminary data.</text>
</comment>
<dbReference type="Proteomes" id="UP000799441">
    <property type="component" value="Unassembled WGS sequence"/>
</dbReference>
<evidence type="ECO:0000256" key="1">
    <source>
        <dbReference type="SAM" id="MobiDB-lite"/>
    </source>
</evidence>
<protein>
    <submittedName>
        <fullName evidence="2">Uncharacterized protein</fullName>
    </submittedName>
</protein>
<evidence type="ECO:0000313" key="3">
    <source>
        <dbReference type="Proteomes" id="UP000799441"/>
    </source>
</evidence>
<dbReference type="AlphaFoldDB" id="A0A9P4UP13"/>
<reference evidence="2" key="1">
    <citation type="journal article" date="2020" name="Stud. Mycol.">
        <title>101 Dothideomycetes genomes: a test case for predicting lifestyles and emergence of pathogens.</title>
        <authorList>
            <person name="Haridas S."/>
            <person name="Albert R."/>
            <person name="Binder M."/>
            <person name="Bloem J."/>
            <person name="Labutti K."/>
            <person name="Salamov A."/>
            <person name="Andreopoulos B."/>
            <person name="Baker S."/>
            <person name="Barry K."/>
            <person name="Bills G."/>
            <person name="Bluhm B."/>
            <person name="Cannon C."/>
            <person name="Castanera R."/>
            <person name="Culley D."/>
            <person name="Daum C."/>
            <person name="Ezra D."/>
            <person name="Gonzalez J."/>
            <person name="Henrissat B."/>
            <person name="Kuo A."/>
            <person name="Liang C."/>
            <person name="Lipzen A."/>
            <person name="Lutzoni F."/>
            <person name="Magnuson J."/>
            <person name="Mondo S."/>
            <person name="Nolan M."/>
            <person name="Ohm R."/>
            <person name="Pangilinan J."/>
            <person name="Park H.-J."/>
            <person name="Ramirez L."/>
            <person name="Alfaro M."/>
            <person name="Sun H."/>
            <person name="Tritt A."/>
            <person name="Yoshinaga Y."/>
            <person name="Zwiers L.-H."/>
            <person name="Turgeon B."/>
            <person name="Goodwin S."/>
            <person name="Spatafora J."/>
            <person name="Crous P."/>
            <person name="Grigoriev I."/>
        </authorList>
    </citation>
    <scope>NUCLEOTIDE SEQUENCE</scope>
    <source>
        <strain evidence="2">CBS 116435</strain>
    </source>
</reference>
<organism evidence="2 3">
    <name type="scientific">Polychaeton citri CBS 116435</name>
    <dbReference type="NCBI Taxonomy" id="1314669"/>
    <lineage>
        <taxon>Eukaryota</taxon>
        <taxon>Fungi</taxon>
        <taxon>Dikarya</taxon>
        <taxon>Ascomycota</taxon>
        <taxon>Pezizomycotina</taxon>
        <taxon>Dothideomycetes</taxon>
        <taxon>Dothideomycetidae</taxon>
        <taxon>Capnodiales</taxon>
        <taxon>Capnodiaceae</taxon>
        <taxon>Polychaeton</taxon>
    </lineage>
</organism>
<sequence length="198" mass="22281">MPFNIARWVDDVLSETAGEPMSAPVLAKIPVPISPRTIRKSRCSNGDGSSKPQPCTMSQEEAQWVEKDPVLSAFRESQEMKRKRSAELSDLPSQKAVKRQRKASQVVHDHGNKNNREDDKHAHGSNDAESYEYSIGDSEGEEDDGDDISSEQMEIVQERIIEMLETWTKMMVPALLKNVEGDQKEAILRDLERVTTKG</sequence>
<keyword evidence="3" id="KW-1185">Reference proteome</keyword>
<gene>
    <name evidence="2" type="ORF">K431DRAFT_285829</name>
</gene>
<feature type="region of interest" description="Disordered" evidence="1">
    <location>
        <begin position="34"/>
        <end position="150"/>
    </location>
</feature>
<feature type="compositionally biased region" description="Basic and acidic residues" evidence="1">
    <location>
        <begin position="107"/>
        <end position="126"/>
    </location>
</feature>
<feature type="compositionally biased region" description="Acidic residues" evidence="1">
    <location>
        <begin position="138"/>
        <end position="149"/>
    </location>
</feature>
<evidence type="ECO:0000313" key="2">
    <source>
        <dbReference type="EMBL" id="KAF2720343.1"/>
    </source>
</evidence>
<dbReference type="EMBL" id="MU003800">
    <property type="protein sequence ID" value="KAF2720343.1"/>
    <property type="molecule type" value="Genomic_DNA"/>
</dbReference>
<name>A0A9P4UP13_9PEZI</name>
<accession>A0A9P4UP13</accession>